<evidence type="ECO:0000256" key="1">
    <source>
        <dbReference type="ARBA" id="ARBA00022691"/>
    </source>
</evidence>
<dbReference type="PANTHER" id="PTHR43075:SF1">
    <property type="entry name" value="FORMATE LYASE ACTIVATING ENZYME, PUTATIVE (AFU_ORTHOLOGUE AFUA_2G15630)-RELATED"/>
    <property type="match status" value="1"/>
</dbReference>
<name>A0A3N0ASX0_9ACTN</name>
<dbReference type="EMBL" id="QICA01000009">
    <property type="protein sequence ID" value="RNL37953.1"/>
    <property type="molecule type" value="Genomic_DNA"/>
</dbReference>
<feature type="binding site" evidence="5">
    <location>
        <position position="89"/>
    </location>
    <ligand>
        <name>[4Fe-4S] cluster</name>
        <dbReference type="ChEBI" id="CHEBI:49883"/>
        <note>4Fe-4S-S-AdoMet</note>
    </ligand>
</feature>
<evidence type="ECO:0000313" key="8">
    <source>
        <dbReference type="Proteomes" id="UP000278327"/>
    </source>
</evidence>
<comment type="cofactor">
    <cofactor evidence="5">
        <name>[4Fe-4S] cluster</name>
        <dbReference type="ChEBI" id="CHEBI:49883"/>
    </cofactor>
    <text evidence="5">Binds 1 [4Fe-4S] cluster. The cluster is coordinated with 3 cysteines and an exchangeable S-adenosyl-L-methionine.</text>
</comment>
<dbReference type="CDD" id="cd01335">
    <property type="entry name" value="Radical_SAM"/>
    <property type="match status" value="1"/>
</dbReference>
<dbReference type="SFLD" id="SFLDG01099">
    <property type="entry name" value="Uncharacterised_Radical_SAM_Su"/>
    <property type="match status" value="1"/>
</dbReference>
<dbReference type="InterPro" id="IPR007197">
    <property type="entry name" value="rSAM"/>
</dbReference>
<dbReference type="InterPro" id="IPR040085">
    <property type="entry name" value="MJ0674-like"/>
</dbReference>
<keyword evidence="8" id="KW-1185">Reference proteome</keyword>
<evidence type="ECO:0000256" key="3">
    <source>
        <dbReference type="ARBA" id="ARBA00023004"/>
    </source>
</evidence>
<accession>A0A3N0ASX0</accession>
<dbReference type="Pfam" id="PF04055">
    <property type="entry name" value="Radical_SAM"/>
    <property type="match status" value="1"/>
</dbReference>
<dbReference type="RefSeq" id="WP_117285251.1">
    <property type="nucleotide sequence ID" value="NZ_JAMTCE010000006.1"/>
</dbReference>
<dbReference type="AlphaFoldDB" id="A0A3N0ASX0"/>
<proteinExistence type="predicted"/>
<keyword evidence="4 5" id="KW-0411">Iron-sulfur</keyword>
<dbReference type="GO" id="GO:0051536">
    <property type="term" value="F:iron-sulfur cluster binding"/>
    <property type="evidence" value="ECO:0007669"/>
    <property type="project" value="UniProtKB-KW"/>
</dbReference>
<evidence type="ECO:0000313" key="7">
    <source>
        <dbReference type="EMBL" id="RNL37953.1"/>
    </source>
</evidence>
<evidence type="ECO:0000259" key="6">
    <source>
        <dbReference type="Pfam" id="PF04055"/>
    </source>
</evidence>
<dbReference type="InterPro" id="IPR013785">
    <property type="entry name" value="Aldolase_TIM"/>
</dbReference>
<feature type="binding site" evidence="5">
    <location>
        <position position="86"/>
    </location>
    <ligand>
        <name>[4Fe-4S] cluster</name>
        <dbReference type="ChEBI" id="CHEBI:49883"/>
        <note>4Fe-4S-S-AdoMet</note>
    </ligand>
</feature>
<dbReference type="InterPro" id="IPR016431">
    <property type="entry name" value="Pyrv-formate_lyase-activ_prd"/>
</dbReference>
<dbReference type="GO" id="GO:0003824">
    <property type="term" value="F:catalytic activity"/>
    <property type="evidence" value="ECO:0007669"/>
    <property type="project" value="InterPro"/>
</dbReference>
<feature type="binding site" evidence="5">
    <location>
        <position position="82"/>
    </location>
    <ligand>
        <name>[4Fe-4S] cluster</name>
        <dbReference type="ChEBI" id="CHEBI:49883"/>
        <note>4Fe-4S-S-AdoMet</note>
    </ligand>
</feature>
<dbReference type="SUPFAM" id="SSF102114">
    <property type="entry name" value="Radical SAM enzymes"/>
    <property type="match status" value="1"/>
</dbReference>
<sequence>MPTVHFRSLRNSLGQGIPHPRCTLPSSCELCPRRCGADRAAGERGVCGAAGEVLVARAALHFWEEPPISGEDGSGTIFFSGCPLRCVYCQNASIALGEAARAITVERLAVIMGELERAGALNINCVTPTHFAPQIREAVALAREQGVVLPVLWNTGGYETVEAVRDNVGFVDAYLTDFKYADAELAARYSHAADYPEVALAALKAMVEATGAPRYDEFRGQERLVSGVVVRHLMLPGALENSKAVVRLLHERFGGDIRLSLMNQYTPVIARAADAGDARAAAALVASPELGRAVPDSEYEELLDFADALGVEDYFWQEGGAAEESFIPAFDFTGV</sequence>
<evidence type="ECO:0000256" key="5">
    <source>
        <dbReference type="PIRSR" id="PIRSR004869-50"/>
    </source>
</evidence>
<keyword evidence="3 5" id="KW-0408">Iron</keyword>
<feature type="domain" description="Radical SAM core" evidence="6">
    <location>
        <begin position="77"/>
        <end position="209"/>
    </location>
</feature>
<evidence type="ECO:0000256" key="2">
    <source>
        <dbReference type="ARBA" id="ARBA00022723"/>
    </source>
</evidence>
<dbReference type="GO" id="GO:0046872">
    <property type="term" value="F:metal ion binding"/>
    <property type="evidence" value="ECO:0007669"/>
    <property type="project" value="UniProtKB-KW"/>
</dbReference>
<comment type="caution">
    <text evidence="7">The sequence shown here is derived from an EMBL/GenBank/DDBJ whole genome shotgun (WGS) entry which is preliminary data.</text>
</comment>
<reference evidence="7 8" key="1">
    <citation type="journal article" date="2019" name="Microbiol. Resour. Announc.">
        <title>Draft Genome Sequences of Type Strains of Gordonibacter faecihominis, Paraeggerthella hongkongensis, Parvibacter caecicola,Slackia equolifaciens, Slackia faecicanis, and Slackia isoflavoniconvertens.</title>
        <authorList>
            <person name="Danylec N."/>
            <person name="Stoll D.A."/>
            <person name="Dotsch A."/>
            <person name="Huch M."/>
        </authorList>
    </citation>
    <scope>NUCLEOTIDE SEQUENCE [LARGE SCALE GENOMIC DNA]</scope>
    <source>
        <strain evidence="7 8">DSM 18785</strain>
    </source>
</reference>
<dbReference type="PIRSF" id="PIRSF004869">
    <property type="entry name" value="PflX_prd"/>
    <property type="match status" value="1"/>
</dbReference>
<dbReference type="InterPro" id="IPR058240">
    <property type="entry name" value="rSAM_sf"/>
</dbReference>
<dbReference type="PANTHER" id="PTHR43075">
    <property type="entry name" value="FORMATE LYASE ACTIVATING ENZYME, PUTATIVE (AFU_ORTHOLOGUE AFUA_2G15630)-RELATED"/>
    <property type="match status" value="1"/>
</dbReference>
<keyword evidence="1 5" id="KW-0949">S-adenosyl-L-methionine</keyword>
<evidence type="ECO:0000256" key="4">
    <source>
        <dbReference type="ARBA" id="ARBA00023014"/>
    </source>
</evidence>
<gene>
    <name evidence="7" type="ORF">DMP10_06745</name>
</gene>
<dbReference type="Proteomes" id="UP000278327">
    <property type="component" value="Unassembled WGS sequence"/>
</dbReference>
<protein>
    <submittedName>
        <fullName evidence="7">Radical SAM protein</fullName>
    </submittedName>
</protein>
<dbReference type="SFLD" id="SFLDS00029">
    <property type="entry name" value="Radical_SAM"/>
    <property type="match status" value="1"/>
</dbReference>
<keyword evidence="2 5" id="KW-0479">Metal-binding</keyword>
<organism evidence="7 8">
    <name type="scientific">Adlercreutzia equolifaciens subsp. celatus DSM 18785</name>
    <dbReference type="NCBI Taxonomy" id="1121021"/>
    <lineage>
        <taxon>Bacteria</taxon>
        <taxon>Bacillati</taxon>
        <taxon>Actinomycetota</taxon>
        <taxon>Coriobacteriia</taxon>
        <taxon>Eggerthellales</taxon>
        <taxon>Eggerthellaceae</taxon>
        <taxon>Adlercreutzia</taxon>
    </lineage>
</organism>
<dbReference type="Gene3D" id="3.20.20.70">
    <property type="entry name" value="Aldolase class I"/>
    <property type="match status" value="1"/>
</dbReference>